<dbReference type="KEGG" id="fcy:FRACYDRAFT_269685"/>
<proteinExistence type="predicted"/>
<feature type="compositionally biased region" description="Basic and acidic residues" evidence="1">
    <location>
        <begin position="1"/>
        <end position="11"/>
    </location>
</feature>
<name>A0A1E7F9K6_9STRA</name>
<keyword evidence="3" id="KW-1185">Reference proteome</keyword>
<evidence type="ECO:0000313" key="3">
    <source>
        <dbReference type="Proteomes" id="UP000095751"/>
    </source>
</evidence>
<feature type="region of interest" description="Disordered" evidence="1">
    <location>
        <begin position="1"/>
        <end position="26"/>
    </location>
</feature>
<dbReference type="AlphaFoldDB" id="A0A1E7F9K6"/>
<dbReference type="Proteomes" id="UP000095751">
    <property type="component" value="Unassembled WGS sequence"/>
</dbReference>
<evidence type="ECO:0000313" key="2">
    <source>
        <dbReference type="EMBL" id="OEU14819.1"/>
    </source>
</evidence>
<evidence type="ECO:0000256" key="1">
    <source>
        <dbReference type="SAM" id="MobiDB-lite"/>
    </source>
</evidence>
<sequence>MIKQVETEKNNSENNNNNNNASHDDLNSIFKNRKIVRIKRSSAIFRDSTRKNESISEDNNNFKKKTTKIVVVHRSTHDVAVVGGSGDNYEQQQFVRLVWSQKRKAVVDEHEEGQEEFSHYRNKRKRIKFNDSDNKAMRAGCTFQHKPDYDFIISWF</sequence>
<gene>
    <name evidence="2" type="ORF">FRACYDRAFT_269685</name>
</gene>
<dbReference type="InParanoid" id="A0A1E7F9K6"/>
<protein>
    <submittedName>
        <fullName evidence="2">Uncharacterized protein</fullName>
    </submittedName>
</protein>
<organism evidence="2 3">
    <name type="scientific">Fragilariopsis cylindrus CCMP1102</name>
    <dbReference type="NCBI Taxonomy" id="635003"/>
    <lineage>
        <taxon>Eukaryota</taxon>
        <taxon>Sar</taxon>
        <taxon>Stramenopiles</taxon>
        <taxon>Ochrophyta</taxon>
        <taxon>Bacillariophyta</taxon>
        <taxon>Bacillariophyceae</taxon>
        <taxon>Bacillariophycidae</taxon>
        <taxon>Bacillariales</taxon>
        <taxon>Bacillariaceae</taxon>
        <taxon>Fragilariopsis</taxon>
    </lineage>
</organism>
<accession>A0A1E7F9K6</accession>
<reference evidence="2 3" key="1">
    <citation type="submission" date="2016-09" db="EMBL/GenBank/DDBJ databases">
        <title>Extensive genetic diversity and differential bi-allelic expression allows diatom success in the polar Southern Ocean.</title>
        <authorList>
            <consortium name="DOE Joint Genome Institute"/>
            <person name="Mock T."/>
            <person name="Otillar R.P."/>
            <person name="Strauss J."/>
            <person name="Dupont C."/>
            <person name="Frickenhaus S."/>
            <person name="Maumus F."/>
            <person name="Mcmullan M."/>
            <person name="Sanges R."/>
            <person name="Schmutz J."/>
            <person name="Toseland A."/>
            <person name="Valas R."/>
            <person name="Veluchamy A."/>
            <person name="Ward B.J."/>
            <person name="Allen A."/>
            <person name="Barry K."/>
            <person name="Falciatore A."/>
            <person name="Ferrante M."/>
            <person name="Fortunato A.E."/>
            <person name="Gloeckner G."/>
            <person name="Gruber A."/>
            <person name="Hipkin R."/>
            <person name="Janech M."/>
            <person name="Kroth P."/>
            <person name="Leese F."/>
            <person name="Lindquist E."/>
            <person name="Lyon B.R."/>
            <person name="Martin J."/>
            <person name="Mayer C."/>
            <person name="Parker M."/>
            <person name="Quesneville H."/>
            <person name="Raymond J."/>
            <person name="Uhlig C."/>
            <person name="Valentin K.U."/>
            <person name="Worden A.Z."/>
            <person name="Armbrust E.V."/>
            <person name="Bowler C."/>
            <person name="Green B."/>
            <person name="Moulton V."/>
            <person name="Van Oosterhout C."/>
            <person name="Grigoriev I."/>
        </authorList>
    </citation>
    <scope>NUCLEOTIDE SEQUENCE [LARGE SCALE GENOMIC DNA]</scope>
    <source>
        <strain evidence="2 3">CCMP1102</strain>
    </source>
</reference>
<dbReference type="EMBL" id="KV784360">
    <property type="protein sequence ID" value="OEU14819.1"/>
    <property type="molecule type" value="Genomic_DNA"/>
</dbReference>